<dbReference type="AlphaFoldDB" id="A0A9X2C3X5"/>
<comment type="caution">
    <text evidence="2">The sequence shown here is derived from an EMBL/GenBank/DDBJ whole genome shotgun (WGS) entry which is preliminary data.</text>
</comment>
<dbReference type="EMBL" id="JAJLJH010000007">
    <property type="protein sequence ID" value="MCK9688220.1"/>
    <property type="molecule type" value="Genomic_DNA"/>
</dbReference>
<sequence>MAQKMIKAAALAGFALAAASTAFATPISYTEVGDAGDIVTGTVQTVTGAAGSTVTSINGALTANGGGITDGDAYKIYISSPSAFSASTTGFTPGVNSFDSELFLFNLNGTGIVMNDDDPGGSGSQSSITAGNAFTAGLSAGYYYLLITGSGMDPSSAGSLIFPSWTDGSDATGVYGPKAGAGAITGFGGSSNEGGAYSIALKGVGIAPAVGTVPEPGTLWLGLTAGLTLLAAVRRRAGKPDAQ</sequence>
<organism evidence="2 3">
    <name type="scientific">Scleromatobacter humisilvae</name>
    <dbReference type="NCBI Taxonomy" id="2897159"/>
    <lineage>
        <taxon>Bacteria</taxon>
        <taxon>Pseudomonadati</taxon>
        <taxon>Pseudomonadota</taxon>
        <taxon>Betaproteobacteria</taxon>
        <taxon>Burkholderiales</taxon>
        <taxon>Sphaerotilaceae</taxon>
        <taxon>Scleromatobacter</taxon>
    </lineage>
</organism>
<reference evidence="2" key="1">
    <citation type="submission" date="2021-11" db="EMBL/GenBank/DDBJ databases">
        <title>BS-T2-15 a new species belonging to the Comamonadaceae family isolated from the soil of a French oak forest.</title>
        <authorList>
            <person name="Mieszkin S."/>
            <person name="Alain K."/>
        </authorList>
    </citation>
    <scope>NUCLEOTIDE SEQUENCE</scope>
    <source>
        <strain evidence="2">BS-T2-15</strain>
    </source>
</reference>
<feature type="signal peptide" evidence="1">
    <location>
        <begin position="1"/>
        <end position="24"/>
    </location>
</feature>
<keyword evidence="1" id="KW-0732">Signal</keyword>
<evidence type="ECO:0000256" key="1">
    <source>
        <dbReference type="SAM" id="SignalP"/>
    </source>
</evidence>
<keyword evidence="3" id="KW-1185">Reference proteome</keyword>
<dbReference type="Gene3D" id="2.60.120.380">
    <property type="match status" value="1"/>
</dbReference>
<accession>A0A9X2C3X5</accession>
<gene>
    <name evidence="2" type="ORF">LPC04_21140</name>
</gene>
<evidence type="ECO:0000313" key="3">
    <source>
        <dbReference type="Proteomes" id="UP001139353"/>
    </source>
</evidence>
<feature type="chain" id="PRO_5040832284" description="PEP-CTERM protein-sorting domain-containing protein" evidence="1">
    <location>
        <begin position="25"/>
        <end position="243"/>
    </location>
</feature>
<name>A0A9X2C3X5_9BURK</name>
<evidence type="ECO:0000313" key="2">
    <source>
        <dbReference type="EMBL" id="MCK9688220.1"/>
    </source>
</evidence>
<protein>
    <recommendedName>
        <fullName evidence="4">PEP-CTERM protein-sorting domain-containing protein</fullName>
    </recommendedName>
</protein>
<proteinExistence type="predicted"/>
<evidence type="ECO:0008006" key="4">
    <source>
        <dbReference type="Google" id="ProtNLM"/>
    </source>
</evidence>
<dbReference type="RefSeq" id="WP_275684260.1">
    <property type="nucleotide sequence ID" value="NZ_JAJLJH010000007.1"/>
</dbReference>
<dbReference type="Proteomes" id="UP001139353">
    <property type="component" value="Unassembled WGS sequence"/>
</dbReference>